<feature type="compositionally biased region" description="Basic residues" evidence="6">
    <location>
        <begin position="130"/>
        <end position="140"/>
    </location>
</feature>
<accession>A0A8C2ZZZ8</accession>
<evidence type="ECO:0000256" key="3">
    <source>
        <dbReference type="ARBA" id="ARBA00005476"/>
    </source>
</evidence>
<name>A0A8C2ZZZ8_CYCLU</name>
<dbReference type="PANTHER" id="PTHR12181">
    <property type="entry name" value="LIPIN"/>
    <property type="match status" value="1"/>
</dbReference>
<feature type="region of interest" description="Disordered" evidence="6">
    <location>
        <begin position="114"/>
        <end position="179"/>
    </location>
</feature>
<comment type="catalytic activity">
    <reaction evidence="1">
        <text>a 1,2-diacyl-sn-glycero-3-phosphate + H2O = a 1,2-diacyl-sn-glycerol + phosphate</text>
        <dbReference type="Rhea" id="RHEA:27429"/>
        <dbReference type="ChEBI" id="CHEBI:15377"/>
        <dbReference type="ChEBI" id="CHEBI:17815"/>
        <dbReference type="ChEBI" id="CHEBI:43474"/>
        <dbReference type="ChEBI" id="CHEBI:58608"/>
        <dbReference type="EC" id="3.1.3.4"/>
    </reaction>
    <physiologicalReaction direction="left-to-right" evidence="1">
        <dbReference type="Rhea" id="RHEA:27430"/>
    </physiologicalReaction>
</comment>
<dbReference type="GO" id="GO:0019432">
    <property type="term" value="P:triglyceride biosynthetic process"/>
    <property type="evidence" value="ECO:0007669"/>
    <property type="project" value="TreeGrafter"/>
</dbReference>
<dbReference type="GeneTree" id="ENSGT00940000160046"/>
<reference evidence="8" key="1">
    <citation type="submission" date="2025-08" db="UniProtKB">
        <authorList>
            <consortium name="Ensembl"/>
        </authorList>
    </citation>
    <scope>IDENTIFICATION</scope>
</reference>
<feature type="domain" description="LNS2/PITP" evidence="7">
    <location>
        <begin position="597"/>
        <end position="753"/>
    </location>
</feature>
<feature type="compositionally biased region" description="Polar residues" evidence="6">
    <location>
        <begin position="224"/>
        <end position="233"/>
    </location>
</feature>
<protein>
    <recommendedName>
        <fullName evidence="4">phosphatidate phosphatase</fullName>
        <ecNumber evidence="4">3.1.3.4</ecNumber>
    </recommendedName>
</protein>
<feature type="compositionally biased region" description="Gly residues" evidence="6">
    <location>
        <begin position="322"/>
        <end position="331"/>
    </location>
</feature>
<dbReference type="InterPro" id="IPR036412">
    <property type="entry name" value="HAD-like_sf"/>
</dbReference>
<sequence length="810" mass="89225">MNIVGQFAETVFVTVKELYRGLNPATLTGGIDVIVVRQPDGSFQCSPFHVRFGKLGVLRSKEKIVDIEINGESVDLHMKLGDNGEAFFVEENENKESQVPSHLCTSPIPLEDPEELEEIPEGSSVAGSGARRKKRRRKRMRSDTHLREEAGSSSDEREREKEWERESDAAGRESPAKESCHSELFSGLIFRSLTPDLIALLRSSVFPSRPSSPKSDSELMVKPQESSGPQMQWNWGGFPMSTLREEETPLTNGTEHLASKESTIAVEHIGAVSEPNEAQGPRSTEASDPQPQGEPGPASGGPVSEGDSGIDPCAEGGEEDGGPGGAEGSAGGSPTLKTEELASSSEASSKVEQQDKKKGKRNHHLGPTDIYLDDLTTLEPEVAALYFPKSESEGASPPGAEQGSCSGSQSPQSVGSGAMDSGTEYLSDSASYNMDISMSLCGQEGDTSQITKEKFTEHIVTYQDFASNPEIIEDPSLLCLCARIYLPGCSLAAPMVLCMTTFQKSLPKSTIERLVKDKMPKKSGRWWFSWRKRDMDRNQVRARWLSIESCWCACNKRHEHLNLREGANKVVFSVTTQYQGTCRCEAAIYLWNWDDHVIISDIDGTITKSDALGHILPQFGKDWTHKGIAKLYHKIHQNGYKFLYCSARAIGMAAITKDYLQWVNDKGIVLPQGPVLLAPSSLFSALHREVIEKKPEVFKIACLSDIKDLFTAQRKPFYAAFGNRTNDAFAYKQVGVPDTRVFTVNPKGELIQERTKVSKSSYSHLSELVEHFFPMLSVGGNTSNALDCPEYSSFSYWKEPLPELDLDALL</sequence>
<dbReference type="InterPro" id="IPR007651">
    <property type="entry name" value="Lipin_N"/>
</dbReference>
<dbReference type="InterPro" id="IPR026058">
    <property type="entry name" value="LIPIN"/>
</dbReference>
<feature type="region of interest" description="Disordered" evidence="6">
    <location>
        <begin position="271"/>
        <end position="372"/>
    </location>
</feature>
<evidence type="ECO:0000256" key="4">
    <source>
        <dbReference type="ARBA" id="ARBA00012638"/>
    </source>
</evidence>
<dbReference type="Pfam" id="PF16876">
    <property type="entry name" value="Lipin_mid"/>
    <property type="match status" value="1"/>
</dbReference>
<keyword evidence="9" id="KW-1185">Reference proteome</keyword>
<evidence type="ECO:0000256" key="2">
    <source>
        <dbReference type="ARBA" id="ARBA00001946"/>
    </source>
</evidence>
<dbReference type="GO" id="GO:0032869">
    <property type="term" value="P:cellular response to insulin stimulus"/>
    <property type="evidence" value="ECO:0007669"/>
    <property type="project" value="TreeGrafter"/>
</dbReference>
<comment type="cofactor">
    <cofactor evidence="2">
        <name>Mg(2+)</name>
        <dbReference type="ChEBI" id="CHEBI:18420"/>
    </cofactor>
</comment>
<gene>
    <name evidence="8" type="primary">LOC117730772</name>
</gene>
<evidence type="ECO:0000256" key="1">
    <source>
        <dbReference type="ARBA" id="ARBA00001180"/>
    </source>
</evidence>
<keyword evidence="5" id="KW-0378">Hydrolase</keyword>
<feature type="region of interest" description="Disordered" evidence="6">
    <location>
        <begin position="206"/>
        <end position="233"/>
    </location>
</feature>
<dbReference type="InterPro" id="IPR023214">
    <property type="entry name" value="HAD_sf"/>
</dbReference>
<evidence type="ECO:0000313" key="8">
    <source>
        <dbReference type="Ensembl" id="ENSCLMP00005034542.1"/>
    </source>
</evidence>
<feature type="compositionally biased region" description="Low complexity" evidence="6">
    <location>
        <begin position="332"/>
        <end position="350"/>
    </location>
</feature>
<dbReference type="Pfam" id="PF08235">
    <property type="entry name" value="LNS2"/>
    <property type="match status" value="1"/>
</dbReference>
<dbReference type="InterPro" id="IPR031315">
    <property type="entry name" value="LNS2/PITP"/>
</dbReference>
<dbReference type="Pfam" id="PF04571">
    <property type="entry name" value="Lipin_N"/>
    <property type="match status" value="1"/>
</dbReference>
<organism evidence="8 9">
    <name type="scientific">Cyclopterus lumpus</name>
    <name type="common">Lumpsucker</name>
    <dbReference type="NCBI Taxonomy" id="8103"/>
    <lineage>
        <taxon>Eukaryota</taxon>
        <taxon>Metazoa</taxon>
        <taxon>Chordata</taxon>
        <taxon>Craniata</taxon>
        <taxon>Vertebrata</taxon>
        <taxon>Euteleostomi</taxon>
        <taxon>Actinopterygii</taxon>
        <taxon>Neopterygii</taxon>
        <taxon>Teleostei</taxon>
        <taxon>Neoteleostei</taxon>
        <taxon>Acanthomorphata</taxon>
        <taxon>Eupercaria</taxon>
        <taxon>Perciformes</taxon>
        <taxon>Cottioidei</taxon>
        <taxon>Cottales</taxon>
        <taxon>Cyclopteridae</taxon>
        <taxon>Cyclopterus</taxon>
    </lineage>
</organism>
<dbReference type="EC" id="3.1.3.4" evidence="4"/>
<dbReference type="GO" id="GO:0008195">
    <property type="term" value="F:phosphatidate phosphatase activity"/>
    <property type="evidence" value="ECO:0007669"/>
    <property type="project" value="UniProtKB-EC"/>
</dbReference>
<comment type="similarity">
    <text evidence="3">Belongs to the lipin family.</text>
</comment>
<dbReference type="SUPFAM" id="SSF56784">
    <property type="entry name" value="HAD-like"/>
    <property type="match status" value="1"/>
</dbReference>
<dbReference type="Ensembl" id="ENSCLMT00005035958.1">
    <property type="protein sequence ID" value="ENSCLMP00005034542.1"/>
    <property type="gene ID" value="ENSCLMG00005016426.1"/>
</dbReference>
<proteinExistence type="inferred from homology"/>
<evidence type="ECO:0000256" key="5">
    <source>
        <dbReference type="ARBA" id="ARBA00022801"/>
    </source>
</evidence>
<feature type="compositionally biased region" description="Basic and acidic residues" evidence="6">
    <location>
        <begin position="141"/>
        <end position="179"/>
    </location>
</feature>
<dbReference type="GO" id="GO:0045944">
    <property type="term" value="P:positive regulation of transcription by RNA polymerase II"/>
    <property type="evidence" value="ECO:0007669"/>
    <property type="project" value="TreeGrafter"/>
</dbReference>
<evidence type="ECO:0000256" key="6">
    <source>
        <dbReference type="SAM" id="MobiDB-lite"/>
    </source>
</evidence>
<evidence type="ECO:0000313" key="9">
    <source>
        <dbReference type="Proteomes" id="UP000694565"/>
    </source>
</evidence>
<dbReference type="GO" id="GO:0003713">
    <property type="term" value="F:transcription coactivator activity"/>
    <property type="evidence" value="ECO:0007669"/>
    <property type="project" value="TreeGrafter"/>
</dbReference>
<dbReference type="InterPro" id="IPR031703">
    <property type="entry name" value="Lipin_mid"/>
</dbReference>
<dbReference type="SMART" id="SM00775">
    <property type="entry name" value="LNS2"/>
    <property type="match status" value="1"/>
</dbReference>
<dbReference type="Gene3D" id="3.40.50.1000">
    <property type="entry name" value="HAD superfamily/HAD-like"/>
    <property type="match status" value="1"/>
</dbReference>
<dbReference type="PANTHER" id="PTHR12181:SF62">
    <property type="entry name" value="PHOSPHATIDATE PHOSPHATASE LPIN3"/>
    <property type="match status" value="1"/>
</dbReference>
<feature type="compositionally biased region" description="Low complexity" evidence="6">
    <location>
        <begin position="402"/>
        <end position="417"/>
    </location>
</feature>
<dbReference type="Proteomes" id="UP000694565">
    <property type="component" value="Unplaced"/>
</dbReference>
<evidence type="ECO:0000259" key="7">
    <source>
        <dbReference type="SMART" id="SM00775"/>
    </source>
</evidence>
<dbReference type="GO" id="GO:0005634">
    <property type="term" value="C:nucleus"/>
    <property type="evidence" value="ECO:0007669"/>
    <property type="project" value="TreeGrafter"/>
</dbReference>
<dbReference type="InterPro" id="IPR013209">
    <property type="entry name" value="LNS2"/>
</dbReference>
<dbReference type="AlphaFoldDB" id="A0A8C2ZZZ8"/>
<feature type="compositionally biased region" description="Polar residues" evidence="6">
    <location>
        <begin position="281"/>
        <end position="290"/>
    </location>
</feature>
<dbReference type="GO" id="GO:0009062">
    <property type="term" value="P:fatty acid catabolic process"/>
    <property type="evidence" value="ECO:0007669"/>
    <property type="project" value="TreeGrafter"/>
</dbReference>
<feature type="region of interest" description="Disordered" evidence="6">
    <location>
        <begin position="390"/>
        <end position="422"/>
    </location>
</feature>
<reference evidence="8" key="2">
    <citation type="submission" date="2025-09" db="UniProtKB">
        <authorList>
            <consortium name="Ensembl"/>
        </authorList>
    </citation>
    <scope>IDENTIFICATION</scope>
</reference>